<evidence type="ECO:0000256" key="1">
    <source>
        <dbReference type="SAM" id="Phobius"/>
    </source>
</evidence>
<keyword evidence="5" id="KW-1185">Reference proteome</keyword>
<protein>
    <recommendedName>
        <fullName evidence="6">DUF4405 domain-containing protein</fullName>
    </recommendedName>
</protein>
<dbReference type="RefSeq" id="WP_022202841.1">
    <property type="nucleotide sequence ID" value="NZ_CZAB01000001.1"/>
</dbReference>
<name>A0A174AB69_9FIRM</name>
<reference evidence="2 4" key="1">
    <citation type="submission" date="2015-09" db="EMBL/GenBank/DDBJ databases">
        <authorList>
            <consortium name="Pathogen Informatics"/>
        </authorList>
    </citation>
    <scope>NUCLEOTIDE SEQUENCE [LARGE SCALE GENOMIC DNA]</scope>
    <source>
        <strain evidence="2 4">2789STDY5834865</strain>
    </source>
</reference>
<dbReference type="AlphaFoldDB" id="A0A174AB69"/>
<feature type="transmembrane region" description="Helical" evidence="1">
    <location>
        <begin position="34"/>
        <end position="53"/>
    </location>
</feature>
<feature type="transmembrane region" description="Helical" evidence="1">
    <location>
        <begin position="9"/>
        <end position="28"/>
    </location>
</feature>
<keyword evidence="1" id="KW-0812">Transmembrane</keyword>
<feature type="transmembrane region" description="Helical" evidence="1">
    <location>
        <begin position="74"/>
        <end position="95"/>
    </location>
</feature>
<gene>
    <name evidence="2" type="ORF">ERS852480_00006</name>
    <name evidence="3" type="ORF">NCTC11224_02157</name>
</gene>
<evidence type="ECO:0008006" key="6">
    <source>
        <dbReference type="Google" id="ProtNLM"/>
    </source>
</evidence>
<dbReference type="Proteomes" id="UP000251853">
    <property type="component" value="Unassembled WGS sequence"/>
</dbReference>
<dbReference type="Proteomes" id="UP000095512">
    <property type="component" value="Unassembled WGS sequence"/>
</dbReference>
<evidence type="ECO:0000313" key="2">
    <source>
        <dbReference type="EMBL" id="CUN84698.1"/>
    </source>
</evidence>
<keyword evidence="1" id="KW-0472">Membrane</keyword>
<proteinExistence type="predicted"/>
<keyword evidence="1" id="KW-1133">Transmembrane helix</keyword>
<evidence type="ECO:0000313" key="5">
    <source>
        <dbReference type="Proteomes" id="UP000251853"/>
    </source>
</evidence>
<organism evidence="2 4">
    <name type="scientific">Enterocloster clostridioformis</name>
    <dbReference type="NCBI Taxonomy" id="1531"/>
    <lineage>
        <taxon>Bacteria</taxon>
        <taxon>Bacillati</taxon>
        <taxon>Bacillota</taxon>
        <taxon>Clostridia</taxon>
        <taxon>Lachnospirales</taxon>
        <taxon>Lachnospiraceae</taxon>
        <taxon>Enterocloster</taxon>
    </lineage>
</organism>
<evidence type="ECO:0000313" key="4">
    <source>
        <dbReference type="Proteomes" id="UP000095512"/>
    </source>
</evidence>
<dbReference type="EMBL" id="CZAB01000001">
    <property type="protein sequence ID" value="CUN84698.1"/>
    <property type="molecule type" value="Genomic_DNA"/>
</dbReference>
<reference evidence="3 5" key="2">
    <citation type="submission" date="2018-06" db="EMBL/GenBank/DDBJ databases">
        <authorList>
            <consortium name="Pathogen Informatics"/>
            <person name="Doyle S."/>
        </authorList>
    </citation>
    <scope>NUCLEOTIDE SEQUENCE [LARGE SCALE GENOMIC DNA]</scope>
    <source>
        <strain evidence="3 5">NCTC11224</strain>
    </source>
</reference>
<evidence type="ECO:0000313" key="3">
    <source>
        <dbReference type="EMBL" id="SQB10817.1"/>
    </source>
</evidence>
<accession>A0A174AB69</accession>
<sequence length="105" mass="12050">MKRKHLKILVDLFMTIAMLFLMGYHLWGEAAREWVGAALFVLFLLHHGLNAVWHKKLFKGRYTASRILPTVADIAVLAAMLALMYSGIRLSRYVFTFLPFLPTTP</sequence>
<dbReference type="EMBL" id="UAVW01000009">
    <property type="protein sequence ID" value="SQB10817.1"/>
    <property type="molecule type" value="Genomic_DNA"/>
</dbReference>